<evidence type="ECO:0000256" key="6">
    <source>
        <dbReference type="ARBA" id="ARBA00023170"/>
    </source>
</evidence>
<feature type="transmembrane region" description="Helical" evidence="7">
    <location>
        <begin position="88"/>
        <end position="106"/>
    </location>
</feature>
<protein>
    <submittedName>
        <fullName evidence="8">Fc fragment of IgE receptor Ig</fullName>
    </submittedName>
</protein>
<evidence type="ECO:0000256" key="5">
    <source>
        <dbReference type="ARBA" id="ARBA00023157"/>
    </source>
</evidence>
<keyword evidence="6" id="KW-0675">Receptor</keyword>
<comment type="subcellular location">
    <subcellularLocation>
        <location evidence="1">Cell membrane</location>
        <topology evidence="1">Single-pass type I membrane protein</topology>
    </subcellularLocation>
</comment>
<dbReference type="STRING" id="303518.ENSPNYP00000025307"/>
<dbReference type="GeneTree" id="ENSGT01140000282596"/>
<dbReference type="AlphaFoldDB" id="A0A3B4GQ81"/>
<evidence type="ECO:0000256" key="7">
    <source>
        <dbReference type="SAM" id="Phobius"/>
    </source>
</evidence>
<keyword evidence="7" id="KW-0472">Membrane</keyword>
<accession>A0A3B4GQ81</accession>
<sequence length="149" mass="16148">MRSETNGLRAQTTTSPVSCKAGYAVVEVFSGKKKRTKQSCLLAVQGADYPCRACVIMAGWCRNQMLVAIPLWMCFGRAAALAEPQICYILDGILFLYGIILTALYCKVKISNAKEAAGKGKPKGNVEEGIYTGLTPHATDTYETIGMKK</sequence>
<evidence type="ECO:0000256" key="1">
    <source>
        <dbReference type="ARBA" id="ARBA00004251"/>
    </source>
</evidence>
<evidence type="ECO:0000256" key="3">
    <source>
        <dbReference type="ARBA" id="ARBA00022553"/>
    </source>
</evidence>
<dbReference type="InterPro" id="IPR021663">
    <property type="entry name" value="CD3_zeta/IgE_Fc_rcpt_gamma"/>
</dbReference>
<dbReference type="Ensembl" id="ENSPNYT00000025926.1">
    <property type="protein sequence ID" value="ENSPNYP00000025307.1"/>
    <property type="gene ID" value="ENSPNYG00000019098.1"/>
</dbReference>
<feature type="transmembrane region" description="Helical" evidence="7">
    <location>
        <begin position="65"/>
        <end position="82"/>
    </location>
</feature>
<dbReference type="PANTHER" id="PTHR16803">
    <property type="entry name" value="HIGH AFFINITY IMMUNOGLOBULIN EPSILON RECEPTOR GAMMA-SUBUNIT"/>
    <property type="match status" value="1"/>
</dbReference>
<keyword evidence="5" id="KW-1015">Disulfide bond</keyword>
<organism evidence="8">
    <name type="scientific">Pundamilia nyererei</name>
    <dbReference type="NCBI Taxonomy" id="303518"/>
    <lineage>
        <taxon>Eukaryota</taxon>
        <taxon>Metazoa</taxon>
        <taxon>Chordata</taxon>
        <taxon>Craniata</taxon>
        <taxon>Vertebrata</taxon>
        <taxon>Euteleostomi</taxon>
        <taxon>Actinopterygii</taxon>
        <taxon>Neopterygii</taxon>
        <taxon>Teleostei</taxon>
        <taxon>Neoteleostei</taxon>
        <taxon>Acanthomorphata</taxon>
        <taxon>Ovalentaria</taxon>
        <taxon>Cichlomorphae</taxon>
        <taxon>Cichliformes</taxon>
        <taxon>Cichlidae</taxon>
        <taxon>African cichlids</taxon>
        <taxon>Pseudocrenilabrinae</taxon>
        <taxon>Haplochromini</taxon>
        <taxon>Pundamilia</taxon>
    </lineage>
</organism>
<evidence type="ECO:0000256" key="2">
    <source>
        <dbReference type="ARBA" id="ARBA00022475"/>
    </source>
</evidence>
<keyword evidence="7" id="KW-0812">Transmembrane</keyword>
<evidence type="ECO:0000256" key="4">
    <source>
        <dbReference type="ARBA" id="ARBA00022859"/>
    </source>
</evidence>
<dbReference type="GO" id="GO:0032998">
    <property type="term" value="C:Fc-epsilon receptor I complex"/>
    <property type="evidence" value="ECO:0007669"/>
    <property type="project" value="InterPro"/>
</dbReference>
<dbReference type="Pfam" id="PF11628">
    <property type="entry name" value="TCR_zetazeta"/>
    <property type="match status" value="1"/>
</dbReference>
<dbReference type="PANTHER" id="PTHR16803:SF0">
    <property type="entry name" value="HIGH AFFINITY IMMUNOGLOBULIN EPSILON RECEPTOR SUBUNIT GAMMA"/>
    <property type="match status" value="1"/>
</dbReference>
<proteinExistence type="predicted"/>
<name>A0A3B4GQ81_9CICH</name>
<keyword evidence="7" id="KW-1133">Transmembrane helix</keyword>
<dbReference type="InterPro" id="IPR042340">
    <property type="entry name" value="FCER1G"/>
</dbReference>
<keyword evidence="3" id="KW-0597">Phosphoprotein</keyword>
<keyword evidence="2" id="KW-1003">Cell membrane</keyword>
<dbReference type="GO" id="GO:0019767">
    <property type="term" value="F:IgE receptor activity"/>
    <property type="evidence" value="ECO:0007669"/>
    <property type="project" value="InterPro"/>
</dbReference>
<dbReference type="GO" id="GO:0002376">
    <property type="term" value="P:immune system process"/>
    <property type="evidence" value="ECO:0007669"/>
    <property type="project" value="UniProtKB-KW"/>
</dbReference>
<evidence type="ECO:0000313" key="8">
    <source>
        <dbReference type="Ensembl" id="ENSPNYP00000025307.1"/>
    </source>
</evidence>
<reference evidence="8" key="1">
    <citation type="submission" date="2023-09" db="UniProtKB">
        <authorList>
            <consortium name="Ensembl"/>
        </authorList>
    </citation>
    <scope>IDENTIFICATION</scope>
</reference>
<keyword evidence="4" id="KW-0391">Immunity</keyword>